<feature type="non-terminal residue" evidence="1">
    <location>
        <position position="113"/>
    </location>
</feature>
<proteinExistence type="predicted"/>
<gene>
    <name evidence="1" type="ORF">Tci_893006</name>
</gene>
<reference evidence="1" key="1">
    <citation type="journal article" date="2019" name="Sci. Rep.">
        <title>Draft genome of Tanacetum cinerariifolium, the natural source of mosquito coil.</title>
        <authorList>
            <person name="Yamashiro T."/>
            <person name="Shiraishi A."/>
            <person name="Satake H."/>
            <person name="Nakayama K."/>
        </authorList>
    </citation>
    <scope>NUCLEOTIDE SEQUENCE</scope>
</reference>
<name>A0A699UF06_TANCI</name>
<dbReference type="AlphaFoldDB" id="A0A699UF06"/>
<evidence type="ECO:0000313" key="1">
    <source>
        <dbReference type="EMBL" id="GFD21037.1"/>
    </source>
</evidence>
<protein>
    <submittedName>
        <fullName evidence="1">Uncharacterized protein</fullName>
    </submittedName>
</protein>
<comment type="caution">
    <text evidence="1">The sequence shown here is derived from an EMBL/GenBank/DDBJ whole genome shotgun (WGS) entry which is preliminary data.</text>
</comment>
<dbReference type="EMBL" id="BKCJ011326852">
    <property type="protein sequence ID" value="GFD21037.1"/>
    <property type="molecule type" value="Genomic_DNA"/>
</dbReference>
<accession>A0A699UF06</accession>
<organism evidence="1">
    <name type="scientific">Tanacetum cinerariifolium</name>
    <name type="common">Dalmatian daisy</name>
    <name type="synonym">Chrysanthemum cinerariifolium</name>
    <dbReference type="NCBI Taxonomy" id="118510"/>
    <lineage>
        <taxon>Eukaryota</taxon>
        <taxon>Viridiplantae</taxon>
        <taxon>Streptophyta</taxon>
        <taxon>Embryophyta</taxon>
        <taxon>Tracheophyta</taxon>
        <taxon>Spermatophyta</taxon>
        <taxon>Magnoliopsida</taxon>
        <taxon>eudicotyledons</taxon>
        <taxon>Gunneridae</taxon>
        <taxon>Pentapetalae</taxon>
        <taxon>asterids</taxon>
        <taxon>campanulids</taxon>
        <taxon>Asterales</taxon>
        <taxon>Asteraceae</taxon>
        <taxon>Asteroideae</taxon>
        <taxon>Anthemideae</taxon>
        <taxon>Anthemidinae</taxon>
        <taxon>Tanacetum</taxon>
    </lineage>
</organism>
<sequence length="113" mass="12504">MSVNTKFAKQPIVENLPKVDESHALSKPVTSNLVSTLQESKGVNNDKVITLGMFRTNPDKTSKEEKNVPNIVRASNRIKPITVLQLPVFIKKDVNFDLNGLSSTGVDNTKTKR</sequence>